<gene>
    <name evidence="4" type="ORF">AS030_09630</name>
</gene>
<sequence length="146" mass="16524">MWCNQKSQPNGFTLIETVIALAIFLMLALLSPLLIKVLSPPMENRVPAEELESFYMSIGPLIREANQVTANADRLLLSSESGQQISFSYYQNRIRKQINGQGYETWLFSVKQFRPSIKDSAVTLVIIDTASHVYKRVFVRKTGLSP</sequence>
<dbReference type="Pfam" id="PF07963">
    <property type="entry name" value="N_methyl"/>
    <property type="match status" value="1"/>
</dbReference>
<dbReference type="Proteomes" id="UP000054099">
    <property type="component" value="Unassembled WGS sequence"/>
</dbReference>
<keyword evidence="3" id="KW-0472">Membrane</keyword>
<dbReference type="RefSeq" id="WP_061971015.1">
    <property type="nucleotide sequence ID" value="NZ_FMAV01000001.1"/>
</dbReference>
<protein>
    <recommendedName>
        <fullName evidence="6">Prepilin-type N-terminal cleavage/methylation domain-containing protein</fullName>
    </recommendedName>
</protein>
<dbReference type="InterPro" id="IPR012902">
    <property type="entry name" value="N_methyl_site"/>
</dbReference>
<comment type="caution">
    <text evidence="4">The sequence shown here is derived from an EMBL/GenBank/DDBJ whole genome shotgun (WGS) entry which is preliminary data.</text>
</comment>
<accession>A0A0V8JFQ5</accession>
<feature type="transmembrane region" description="Helical" evidence="3">
    <location>
        <begin position="12"/>
        <end position="35"/>
    </location>
</feature>
<dbReference type="GO" id="GO:0009986">
    <property type="term" value="C:cell surface"/>
    <property type="evidence" value="ECO:0007669"/>
    <property type="project" value="UniProtKB-SubCell"/>
</dbReference>
<evidence type="ECO:0008006" key="6">
    <source>
        <dbReference type="Google" id="ProtNLM"/>
    </source>
</evidence>
<keyword evidence="5" id="KW-1185">Reference proteome</keyword>
<keyword evidence="3" id="KW-1133">Transmembrane helix</keyword>
<organism evidence="4 5">
    <name type="scientific">Fictibacillus enclensis</name>
    <dbReference type="NCBI Taxonomy" id="1017270"/>
    <lineage>
        <taxon>Bacteria</taxon>
        <taxon>Bacillati</taxon>
        <taxon>Bacillota</taxon>
        <taxon>Bacilli</taxon>
        <taxon>Bacillales</taxon>
        <taxon>Fictibacillaceae</taxon>
        <taxon>Fictibacillus</taxon>
    </lineage>
</organism>
<evidence type="ECO:0000256" key="3">
    <source>
        <dbReference type="SAM" id="Phobius"/>
    </source>
</evidence>
<evidence type="ECO:0000256" key="2">
    <source>
        <dbReference type="ARBA" id="ARBA00023287"/>
    </source>
</evidence>
<evidence type="ECO:0000313" key="5">
    <source>
        <dbReference type="Proteomes" id="UP000054099"/>
    </source>
</evidence>
<dbReference type="InterPro" id="IPR016977">
    <property type="entry name" value="ComGF"/>
</dbReference>
<dbReference type="GO" id="GO:0030420">
    <property type="term" value="P:establishment of competence for transformation"/>
    <property type="evidence" value="ECO:0007669"/>
    <property type="project" value="UniProtKB-KW"/>
</dbReference>
<evidence type="ECO:0000313" key="4">
    <source>
        <dbReference type="EMBL" id="KSU85736.1"/>
    </source>
</evidence>
<reference evidence="4 5" key="1">
    <citation type="journal article" date="2014" name="Antonie Van Leeuwenhoek">
        <title>Fictibacillus enclensis sp. nov., isolated from marine sediment.</title>
        <authorList>
            <person name="Dastager S.G."/>
            <person name="Mawlankar R."/>
            <person name="Srinivasan K."/>
            <person name="Tang S.K."/>
            <person name="Lee J.C."/>
            <person name="Ramana V.V."/>
            <person name="Shouche Y.S."/>
        </authorList>
    </citation>
    <scope>NUCLEOTIDE SEQUENCE [LARGE SCALE GENOMIC DNA]</scope>
    <source>
        <strain evidence="4 5">NIO-1003</strain>
    </source>
</reference>
<name>A0A0V8JFQ5_9BACL</name>
<comment type="subcellular location">
    <subcellularLocation>
        <location evidence="1">Cell surface</location>
    </subcellularLocation>
</comment>
<dbReference type="OrthoDB" id="2361316at2"/>
<keyword evidence="3" id="KW-0812">Transmembrane</keyword>
<proteinExistence type="predicted"/>
<dbReference type="AlphaFoldDB" id="A0A0V8JFQ5"/>
<dbReference type="Pfam" id="PF15980">
    <property type="entry name" value="ComGF"/>
    <property type="match status" value="1"/>
</dbReference>
<dbReference type="NCBIfam" id="TIGR02532">
    <property type="entry name" value="IV_pilin_GFxxxE"/>
    <property type="match status" value="1"/>
</dbReference>
<dbReference type="EMBL" id="LNQN01000001">
    <property type="protein sequence ID" value="KSU85736.1"/>
    <property type="molecule type" value="Genomic_DNA"/>
</dbReference>
<evidence type="ECO:0000256" key="1">
    <source>
        <dbReference type="ARBA" id="ARBA00004241"/>
    </source>
</evidence>
<keyword evidence="2" id="KW-0178">Competence</keyword>